<keyword evidence="6" id="KW-1185">Reference proteome</keyword>
<dbReference type="PANTHER" id="PTHR11017">
    <property type="entry name" value="LEUCINE-RICH REPEAT-CONTAINING PROTEIN"/>
    <property type="match status" value="1"/>
</dbReference>
<dbReference type="Gramene" id="rna-gnl|WGS:JABURB|Cocit.L0822.1">
    <property type="protein sequence ID" value="cds-KAF7849408.1"/>
    <property type="gene ID" value="gene-BT93_L0822"/>
</dbReference>
<evidence type="ECO:0000313" key="6">
    <source>
        <dbReference type="Proteomes" id="UP000806378"/>
    </source>
</evidence>
<evidence type="ECO:0000256" key="1">
    <source>
        <dbReference type="ARBA" id="ARBA00022614"/>
    </source>
</evidence>
<dbReference type="InterPro" id="IPR003593">
    <property type="entry name" value="AAA+_ATPase"/>
</dbReference>
<name>A0A8T0CP20_CORYI</name>
<dbReference type="AlphaFoldDB" id="A0A8T0CP20"/>
<dbReference type="EMBL" id="MU089786">
    <property type="protein sequence ID" value="KAF7849408.1"/>
    <property type="molecule type" value="Genomic_DNA"/>
</dbReference>
<dbReference type="OrthoDB" id="1306028at2759"/>
<dbReference type="Pfam" id="PF23282">
    <property type="entry name" value="WHD_ROQ1"/>
    <property type="match status" value="1"/>
</dbReference>
<evidence type="ECO:0000259" key="4">
    <source>
        <dbReference type="SMART" id="SM00382"/>
    </source>
</evidence>
<keyword evidence="2" id="KW-0677">Repeat</keyword>
<dbReference type="InterPro" id="IPR044974">
    <property type="entry name" value="Disease_R_plants"/>
</dbReference>
<keyword evidence="1" id="KW-0433">Leucine-rich repeat</keyword>
<protein>
    <recommendedName>
        <fullName evidence="4">AAA+ ATPase domain-containing protein</fullName>
    </recommendedName>
</protein>
<dbReference type="Gene3D" id="1.10.8.430">
    <property type="entry name" value="Helical domain of apoptotic protease-activating factors"/>
    <property type="match status" value="1"/>
</dbReference>
<dbReference type="GO" id="GO:0043531">
    <property type="term" value="F:ADP binding"/>
    <property type="evidence" value="ECO:0007669"/>
    <property type="project" value="InterPro"/>
</dbReference>
<dbReference type="SUPFAM" id="SSF52540">
    <property type="entry name" value="P-loop containing nucleoside triphosphate hydrolases"/>
    <property type="match status" value="1"/>
</dbReference>
<comment type="caution">
    <text evidence="5">The sequence shown here is derived from an EMBL/GenBank/DDBJ whole genome shotgun (WGS) entry which is preliminary data.</text>
</comment>
<proteinExistence type="predicted"/>
<dbReference type="Proteomes" id="UP000806378">
    <property type="component" value="Unassembled WGS sequence"/>
</dbReference>
<accession>A0A8T0CP20</accession>
<dbReference type="InterPro" id="IPR036390">
    <property type="entry name" value="WH_DNA-bd_sf"/>
</dbReference>
<dbReference type="PANTHER" id="PTHR11017:SF292">
    <property type="entry name" value="AAA+ ATPASE DOMAIN-CONTAINING PROTEIN"/>
    <property type="match status" value="1"/>
</dbReference>
<dbReference type="SUPFAM" id="SSF46785">
    <property type="entry name" value="Winged helix' DNA-binding domain"/>
    <property type="match status" value="1"/>
</dbReference>
<evidence type="ECO:0000256" key="3">
    <source>
        <dbReference type="ARBA" id="ARBA00023027"/>
    </source>
</evidence>
<sequence length="424" mass="48080">MMDESKLIQRIVREVSTHLDRTPLHVAKHPIGIDSQVVQLISMLNLESNDDVVMVGLWGQGGIGKTTLAKALYNAIFRQFEGSCLLLNVREASKDSKGLVLLQEKLLSEILLLQQRLKVFNVDRGINLIQHRLCHKKVLLILDDVDDLCQLDALAGEGKWFGNGSRIIITTRDKHMLIGHGIDQDHVYEVQALNHSEAHELLSKHAFPTQPKLKIKKDLVKGVLNLAKGLPLALEVLGSFLRGRREHEWESTLKKLSRVPNRKMNDVLKISYDGLEENEKEIFLDIACFFKGRDSEYVKKVLTSCELEATIGLEILIERSLIRIGSKIEMHDLIQSMGMEIVNQECRDNPRRRSRLWQYGDVFNVLSSNMGDCTTKAIVLELPEPTELCIDPNAFTKMRNLRLLILSNVHDSLPGPVCLPNELR</sequence>
<dbReference type="SMART" id="SM00382">
    <property type="entry name" value="AAA"/>
    <property type="match status" value="1"/>
</dbReference>
<organism evidence="5 6">
    <name type="scientific">Corymbia citriodora subsp. variegata</name>
    <dbReference type="NCBI Taxonomy" id="360336"/>
    <lineage>
        <taxon>Eukaryota</taxon>
        <taxon>Viridiplantae</taxon>
        <taxon>Streptophyta</taxon>
        <taxon>Embryophyta</taxon>
        <taxon>Tracheophyta</taxon>
        <taxon>Spermatophyta</taxon>
        <taxon>Magnoliopsida</taxon>
        <taxon>eudicotyledons</taxon>
        <taxon>Gunneridae</taxon>
        <taxon>Pentapetalae</taxon>
        <taxon>rosids</taxon>
        <taxon>malvids</taxon>
        <taxon>Myrtales</taxon>
        <taxon>Myrtaceae</taxon>
        <taxon>Myrtoideae</taxon>
        <taxon>Eucalypteae</taxon>
        <taxon>Corymbia</taxon>
    </lineage>
</organism>
<evidence type="ECO:0000256" key="2">
    <source>
        <dbReference type="ARBA" id="ARBA00022737"/>
    </source>
</evidence>
<dbReference type="PRINTS" id="PR00364">
    <property type="entry name" value="DISEASERSIST"/>
</dbReference>
<dbReference type="InterPro" id="IPR042197">
    <property type="entry name" value="Apaf_helical"/>
</dbReference>
<dbReference type="InterPro" id="IPR027417">
    <property type="entry name" value="P-loop_NTPase"/>
</dbReference>
<evidence type="ECO:0000313" key="5">
    <source>
        <dbReference type="EMBL" id="KAF7849408.1"/>
    </source>
</evidence>
<dbReference type="Gene3D" id="3.40.50.300">
    <property type="entry name" value="P-loop containing nucleotide triphosphate hydrolases"/>
    <property type="match status" value="1"/>
</dbReference>
<keyword evidence="3" id="KW-0520">NAD</keyword>
<reference evidence="5" key="1">
    <citation type="submission" date="2020-05" db="EMBL/GenBank/DDBJ databases">
        <title>WGS assembly of Corymbia citriodora subspecies variegata.</title>
        <authorList>
            <person name="Barry K."/>
            <person name="Hundley H."/>
            <person name="Shu S."/>
            <person name="Jenkins J."/>
            <person name="Grimwood J."/>
            <person name="Baten A."/>
        </authorList>
    </citation>
    <scope>NUCLEOTIDE SEQUENCE</scope>
    <source>
        <strain evidence="5">CV2-018</strain>
    </source>
</reference>
<dbReference type="Pfam" id="PF00931">
    <property type="entry name" value="NB-ARC"/>
    <property type="match status" value="1"/>
</dbReference>
<feature type="domain" description="AAA+ ATPase" evidence="4">
    <location>
        <begin position="51"/>
        <end position="193"/>
    </location>
</feature>
<dbReference type="InterPro" id="IPR002182">
    <property type="entry name" value="NB-ARC"/>
</dbReference>
<gene>
    <name evidence="5" type="ORF">BT93_L0822</name>
</gene>
<dbReference type="GO" id="GO:0006952">
    <property type="term" value="P:defense response"/>
    <property type="evidence" value="ECO:0007669"/>
    <property type="project" value="InterPro"/>
</dbReference>
<dbReference type="InterPro" id="IPR058192">
    <property type="entry name" value="WHD_ROQ1-like"/>
</dbReference>